<reference evidence="3" key="2">
    <citation type="journal article" date="2021" name="Genome Biol. Evol.">
        <title>Developing a high-quality reference genome for a parasitic bivalve with doubly uniparental inheritance (Bivalvia: Unionida).</title>
        <authorList>
            <person name="Smith C.H."/>
        </authorList>
    </citation>
    <scope>NUCLEOTIDE SEQUENCE</scope>
    <source>
        <strain evidence="3">CHS0354</strain>
        <tissue evidence="3">Mantle</tissue>
    </source>
</reference>
<dbReference type="EMBL" id="JAEAOA010000192">
    <property type="protein sequence ID" value="KAK3578639.1"/>
    <property type="molecule type" value="Genomic_DNA"/>
</dbReference>
<keyword evidence="2" id="KW-1133">Transmembrane helix</keyword>
<comment type="caution">
    <text evidence="3">The sequence shown here is derived from an EMBL/GenBank/DDBJ whole genome shotgun (WGS) entry which is preliminary data.</text>
</comment>
<evidence type="ECO:0000313" key="4">
    <source>
        <dbReference type="Proteomes" id="UP001195483"/>
    </source>
</evidence>
<accession>A0AAE0VI17</accession>
<dbReference type="AlphaFoldDB" id="A0AAE0VI17"/>
<keyword evidence="4" id="KW-1185">Reference proteome</keyword>
<evidence type="ECO:0000313" key="3">
    <source>
        <dbReference type="EMBL" id="KAK3578639.1"/>
    </source>
</evidence>
<feature type="transmembrane region" description="Helical" evidence="2">
    <location>
        <begin position="37"/>
        <end position="56"/>
    </location>
</feature>
<sequence>MDCILVPEKSQTKTFLVRHGGKERCCSGRISSHLGHLGGVFVLLLLIFVPNLYLILRTEKLQSELSVQKDIIDTLVKKFPQTGYSLEQSESIHNHKNHPKNHNSTSWRSKRSGCGTASFIHLFGTGASYNEERKFKWKRARKDRTFSNQNPIGLEFVEDRGSILAIRVTESGFYMVYSKIHAKGRKNNDNIPNVAVGYHVKVDRQMPDRTVTTFTLSMSFITQDERGKPYQSLPAVNRLPTPVDEVTDIGVYYLEESDEIYIQASPDSNNFDWSSSEDKANFGILQLC</sequence>
<reference evidence="3" key="3">
    <citation type="submission" date="2023-05" db="EMBL/GenBank/DDBJ databases">
        <authorList>
            <person name="Smith C.H."/>
        </authorList>
    </citation>
    <scope>NUCLEOTIDE SEQUENCE</scope>
    <source>
        <strain evidence="3">CHS0354</strain>
        <tissue evidence="3">Mantle</tissue>
    </source>
</reference>
<name>A0AAE0VI17_9BIVA</name>
<proteinExistence type="predicted"/>
<evidence type="ECO:0008006" key="5">
    <source>
        <dbReference type="Google" id="ProtNLM"/>
    </source>
</evidence>
<evidence type="ECO:0000256" key="1">
    <source>
        <dbReference type="SAM" id="MobiDB-lite"/>
    </source>
</evidence>
<dbReference type="SUPFAM" id="SSF49842">
    <property type="entry name" value="TNF-like"/>
    <property type="match status" value="1"/>
</dbReference>
<protein>
    <recommendedName>
        <fullName evidence="5">TNF family profile domain-containing protein</fullName>
    </recommendedName>
</protein>
<feature type="region of interest" description="Disordered" evidence="1">
    <location>
        <begin position="89"/>
        <end position="109"/>
    </location>
</feature>
<dbReference type="Proteomes" id="UP001195483">
    <property type="component" value="Unassembled WGS sequence"/>
</dbReference>
<evidence type="ECO:0000256" key="2">
    <source>
        <dbReference type="SAM" id="Phobius"/>
    </source>
</evidence>
<dbReference type="InterPro" id="IPR008983">
    <property type="entry name" value="Tumour_necrosis_fac-like_dom"/>
</dbReference>
<dbReference type="Gene3D" id="2.60.120.40">
    <property type="match status" value="1"/>
</dbReference>
<keyword evidence="2" id="KW-0812">Transmembrane</keyword>
<reference evidence="3" key="1">
    <citation type="journal article" date="2021" name="Genome Biol. Evol.">
        <title>A High-Quality Reference Genome for a Parasitic Bivalve with Doubly Uniparental Inheritance (Bivalvia: Unionida).</title>
        <authorList>
            <person name="Smith C.H."/>
        </authorList>
    </citation>
    <scope>NUCLEOTIDE SEQUENCE</scope>
    <source>
        <strain evidence="3">CHS0354</strain>
    </source>
</reference>
<keyword evidence="2" id="KW-0472">Membrane</keyword>
<gene>
    <name evidence="3" type="ORF">CHS0354_002214</name>
</gene>
<organism evidence="3 4">
    <name type="scientific">Potamilus streckersoni</name>
    <dbReference type="NCBI Taxonomy" id="2493646"/>
    <lineage>
        <taxon>Eukaryota</taxon>
        <taxon>Metazoa</taxon>
        <taxon>Spiralia</taxon>
        <taxon>Lophotrochozoa</taxon>
        <taxon>Mollusca</taxon>
        <taxon>Bivalvia</taxon>
        <taxon>Autobranchia</taxon>
        <taxon>Heteroconchia</taxon>
        <taxon>Palaeoheterodonta</taxon>
        <taxon>Unionida</taxon>
        <taxon>Unionoidea</taxon>
        <taxon>Unionidae</taxon>
        <taxon>Ambleminae</taxon>
        <taxon>Lampsilini</taxon>
        <taxon>Potamilus</taxon>
    </lineage>
</organism>